<gene>
    <name evidence="1" type="ORF">CURHAP_LOCUS39889</name>
</gene>
<evidence type="ECO:0000313" key="1">
    <source>
        <dbReference type="EMBL" id="CAB4284371.1"/>
    </source>
</evidence>
<dbReference type="AlphaFoldDB" id="A0A6J5V839"/>
<proteinExistence type="predicted"/>
<dbReference type="EMBL" id="CAEKDK010000006">
    <property type="protein sequence ID" value="CAB4284371.1"/>
    <property type="molecule type" value="Genomic_DNA"/>
</dbReference>
<organism evidence="1 2">
    <name type="scientific">Prunus armeniaca</name>
    <name type="common">Apricot</name>
    <name type="synonym">Armeniaca vulgaris</name>
    <dbReference type="NCBI Taxonomy" id="36596"/>
    <lineage>
        <taxon>Eukaryota</taxon>
        <taxon>Viridiplantae</taxon>
        <taxon>Streptophyta</taxon>
        <taxon>Embryophyta</taxon>
        <taxon>Tracheophyta</taxon>
        <taxon>Spermatophyta</taxon>
        <taxon>Magnoliopsida</taxon>
        <taxon>eudicotyledons</taxon>
        <taxon>Gunneridae</taxon>
        <taxon>Pentapetalae</taxon>
        <taxon>rosids</taxon>
        <taxon>fabids</taxon>
        <taxon>Rosales</taxon>
        <taxon>Rosaceae</taxon>
        <taxon>Amygdaloideae</taxon>
        <taxon>Amygdaleae</taxon>
        <taxon>Prunus</taxon>
    </lineage>
</organism>
<dbReference type="Proteomes" id="UP000507222">
    <property type="component" value="Unassembled WGS sequence"/>
</dbReference>
<evidence type="ECO:0000313" key="2">
    <source>
        <dbReference type="Proteomes" id="UP000507222"/>
    </source>
</evidence>
<accession>A0A6J5V839</accession>
<protein>
    <submittedName>
        <fullName evidence="1">Uncharacterized protein</fullName>
    </submittedName>
</protein>
<sequence length="165" mass="18618">MAQRVRRAARCGILVAGPGKSNILFLYIHKGKSNVSSFRGTFLLHALFNMIGEGDGLVGFEKEIYKGHLPPPFHVLFNMIRQGLAEGFEKEIYKGHLPSPFHALVNMIRQGLVAGFENEIYRQVLLVTDAIPYKKVKTNITSRLLCKSVMIMKEKSIYNYCTQSV</sequence>
<name>A0A6J5V839_PRUAR</name>
<reference evidence="1 2" key="1">
    <citation type="submission" date="2020-05" db="EMBL/GenBank/DDBJ databases">
        <authorList>
            <person name="Campoy J."/>
            <person name="Schneeberger K."/>
            <person name="Spophaly S."/>
        </authorList>
    </citation>
    <scope>NUCLEOTIDE SEQUENCE [LARGE SCALE GENOMIC DNA]</scope>
    <source>
        <strain evidence="1">PruArmRojPasFocal</strain>
    </source>
</reference>